<dbReference type="EMBL" id="PCXU01000022">
    <property type="protein sequence ID" value="PIR43479.1"/>
    <property type="molecule type" value="Genomic_DNA"/>
</dbReference>
<proteinExistence type="predicted"/>
<organism evidence="1 2">
    <name type="scientific">candidate division WWE3 bacterium CG10_big_fil_rev_8_21_14_0_10_32_10</name>
    <dbReference type="NCBI Taxonomy" id="1975090"/>
    <lineage>
        <taxon>Bacteria</taxon>
        <taxon>Katanobacteria</taxon>
    </lineage>
</organism>
<evidence type="ECO:0000313" key="2">
    <source>
        <dbReference type="Proteomes" id="UP000230214"/>
    </source>
</evidence>
<accession>A0A2H0RAC2</accession>
<evidence type="ECO:0000313" key="1">
    <source>
        <dbReference type="EMBL" id="PIR43479.1"/>
    </source>
</evidence>
<reference evidence="1 2" key="1">
    <citation type="submission" date="2017-09" db="EMBL/GenBank/DDBJ databases">
        <title>Depth-based differentiation of microbial function through sediment-hosted aquifers and enrichment of novel symbionts in the deep terrestrial subsurface.</title>
        <authorList>
            <person name="Probst A.J."/>
            <person name="Ladd B."/>
            <person name="Jarett J.K."/>
            <person name="Geller-Mcgrath D.E."/>
            <person name="Sieber C.M."/>
            <person name="Emerson J.B."/>
            <person name="Anantharaman K."/>
            <person name="Thomas B.C."/>
            <person name="Malmstrom R."/>
            <person name="Stieglmeier M."/>
            <person name="Klingl A."/>
            <person name="Woyke T."/>
            <person name="Ryan C.M."/>
            <person name="Banfield J.F."/>
        </authorList>
    </citation>
    <scope>NUCLEOTIDE SEQUENCE [LARGE SCALE GENOMIC DNA]</scope>
    <source>
        <strain evidence="1">CG10_big_fil_rev_8_21_14_0_10_32_10</strain>
    </source>
</reference>
<sequence length="192" mass="21714">MQNTLSLGTLPWVSPEVEEGLFEDFTIDLRSYLEPLSDNEKTTSVGYVLSSYKGLSLEDFTSIYDVTLPTFPKDIGSIGNYIEMLRCIGSVSEWWTYEQGIIFVSHSEDRLEVLLKTGLTPPYFFHLKDCIVANIASDMTVQKIVRSLKKDGILQVGNGGALYLKEDYIEYSLKDICHRDFVRHPSGCSGKY</sequence>
<comment type="caution">
    <text evidence="1">The sequence shown here is derived from an EMBL/GenBank/DDBJ whole genome shotgun (WGS) entry which is preliminary data.</text>
</comment>
<dbReference type="AlphaFoldDB" id="A0A2H0RAC2"/>
<protein>
    <submittedName>
        <fullName evidence="1">Uncharacterized protein</fullName>
    </submittedName>
</protein>
<name>A0A2H0RAC2_UNCKA</name>
<dbReference type="Proteomes" id="UP000230214">
    <property type="component" value="Unassembled WGS sequence"/>
</dbReference>
<gene>
    <name evidence="1" type="ORF">COV24_02430</name>
</gene>